<evidence type="ECO:0000313" key="15">
    <source>
        <dbReference type="EMBL" id="KAF0888637.1"/>
    </source>
</evidence>
<keyword evidence="10 14" id="KW-1133">Transmembrane helix</keyword>
<evidence type="ECO:0000313" key="16">
    <source>
        <dbReference type="Proteomes" id="UP000479710"/>
    </source>
</evidence>
<feature type="region of interest" description="Disordered" evidence="13">
    <location>
        <begin position="92"/>
        <end position="124"/>
    </location>
</feature>
<dbReference type="Proteomes" id="UP000479710">
    <property type="component" value="Unassembled WGS sequence"/>
</dbReference>
<keyword evidence="11 14" id="KW-0472">Membrane</keyword>
<dbReference type="OrthoDB" id="782167at2759"/>
<dbReference type="AlphaFoldDB" id="A0A6G1BLN8"/>
<keyword evidence="16" id="KW-1185">Reference proteome</keyword>
<keyword evidence="8 14" id="KW-0812">Transmembrane</keyword>
<evidence type="ECO:0008006" key="17">
    <source>
        <dbReference type="Google" id="ProtNLM"/>
    </source>
</evidence>
<evidence type="ECO:0000256" key="3">
    <source>
        <dbReference type="ARBA" id="ARBA00004240"/>
    </source>
</evidence>
<keyword evidence="6" id="KW-0217">Developmental protein</keyword>
<keyword evidence="12" id="KW-0539">Nucleus</keyword>
<evidence type="ECO:0000256" key="2">
    <source>
        <dbReference type="ARBA" id="ARBA00004141"/>
    </source>
</evidence>
<feature type="transmembrane region" description="Helical" evidence="14">
    <location>
        <begin position="160"/>
        <end position="178"/>
    </location>
</feature>
<evidence type="ECO:0000256" key="10">
    <source>
        <dbReference type="ARBA" id="ARBA00022989"/>
    </source>
</evidence>
<evidence type="ECO:0000256" key="12">
    <source>
        <dbReference type="ARBA" id="ARBA00023242"/>
    </source>
</evidence>
<dbReference type="GO" id="GO:0009725">
    <property type="term" value="P:response to hormone"/>
    <property type="evidence" value="ECO:0007669"/>
    <property type="project" value="UniProtKB-ARBA"/>
</dbReference>
<name>A0A6G1BLN8_9ORYZ</name>
<comment type="subcellular location">
    <subcellularLocation>
        <location evidence="4">Cytoplasm</location>
    </subcellularLocation>
    <subcellularLocation>
        <location evidence="3">Endoplasmic reticulum</location>
    </subcellularLocation>
    <subcellularLocation>
        <location evidence="2">Membrane</location>
        <topology evidence="2">Multi-pass membrane protein</topology>
    </subcellularLocation>
    <subcellularLocation>
        <location evidence="1">Nucleus</location>
    </subcellularLocation>
</comment>
<keyword evidence="7" id="KW-0963">Cytoplasm</keyword>
<comment type="caution">
    <text evidence="15">The sequence shown here is derived from an EMBL/GenBank/DDBJ whole genome shotgun (WGS) entry which is preliminary data.</text>
</comment>
<dbReference type="GO" id="GO:0005783">
    <property type="term" value="C:endoplasmic reticulum"/>
    <property type="evidence" value="ECO:0007669"/>
    <property type="project" value="UniProtKB-SubCell"/>
</dbReference>
<dbReference type="GO" id="GO:0005634">
    <property type="term" value="C:nucleus"/>
    <property type="evidence" value="ECO:0007669"/>
    <property type="project" value="UniProtKB-SubCell"/>
</dbReference>
<accession>A0A6G1BLN8</accession>
<evidence type="ECO:0000256" key="1">
    <source>
        <dbReference type="ARBA" id="ARBA00004123"/>
    </source>
</evidence>
<sequence length="190" mass="21343">MFQDPLGEIRKANNQSNNTKFKIRDISAKRASKSGCDWIGVQLEIQQNSSSEENPAQNLSEETELNWSADYMLVELLMITMEDQMFREQKMQRGRYHAGKEKEQQKQQRRLNNVTDGGGGRASPPSSYFSTEAILVLACVTVSLLVLPLILPPLPPPPTLLLLLPVCLLMLLVVLAFMPTDMRSMASSYL</sequence>
<dbReference type="PANTHER" id="PTHR36023:SF3">
    <property type="entry name" value="ARGOS-LIKE PROTEIN"/>
    <property type="match status" value="1"/>
</dbReference>
<comment type="similarity">
    <text evidence="5">Belongs to the plant organ size related (OSR) protein family.</text>
</comment>
<dbReference type="EMBL" id="SPHZ02000012">
    <property type="protein sequence ID" value="KAF0888637.1"/>
    <property type="molecule type" value="Genomic_DNA"/>
</dbReference>
<dbReference type="GO" id="GO:0016020">
    <property type="term" value="C:membrane"/>
    <property type="evidence" value="ECO:0007669"/>
    <property type="project" value="UniProtKB-SubCell"/>
</dbReference>
<protein>
    <recommendedName>
        <fullName evidence="17">ARGOS-like protein</fullName>
    </recommendedName>
</protein>
<evidence type="ECO:0000256" key="9">
    <source>
        <dbReference type="ARBA" id="ARBA00022824"/>
    </source>
</evidence>
<keyword evidence="9" id="KW-0256">Endoplasmic reticulum</keyword>
<evidence type="ECO:0000256" key="4">
    <source>
        <dbReference type="ARBA" id="ARBA00004496"/>
    </source>
</evidence>
<evidence type="ECO:0000256" key="14">
    <source>
        <dbReference type="SAM" id="Phobius"/>
    </source>
</evidence>
<evidence type="ECO:0000256" key="13">
    <source>
        <dbReference type="SAM" id="MobiDB-lite"/>
    </source>
</evidence>
<evidence type="ECO:0000256" key="5">
    <source>
        <dbReference type="ARBA" id="ARBA00006891"/>
    </source>
</evidence>
<feature type="transmembrane region" description="Helical" evidence="14">
    <location>
        <begin position="133"/>
        <end position="154"/>
    </location>
</feature>
<reference evidence="15 16" key="1">
    <citation type="submission" date="2019-11" db="EMBL/GenBank/DDBJ databases">
        <title>Whole genome sequence of Oryza granulata.</title>
        <authorList>
            <person name="Li W."/>
        </authorList>
    </citation>
    <scope>NUCLEOTIDE SEQUENCE [LARGE SCALE GENOMIC DNA]</scope>
    <source>
        <strain evidence="16">cv. Menghai</strain>
        <tissue evidence="15">Leaf</tissue>
    </source>
</reference>
<gene>
    <name evidence="15" type="ORF">E2562_016096</name>
</gene>
<dbReference type="InterPro" id="IPR037468">
    <property type="entry name" value="ARGOS/ARL/OSR1"/>
</dbReference>
<evidence type="ECO:0000256" key="7">
    <source>
        <dbReference type="ARBA" id="ARBA00022490"/>
    </source>
</evidence>
<dbReference type="PANTHER" id="PTHR36023">
    <property type="entry name" value="ARGOS-LIKE PROTEIN"/>
    <property type="match status" value="1"/>
</dbReference>
<organism evidence="15 16">
    <name type="scientific">Oryza meyeriana var. granulata</name>
    <dbReference type="NCBI Taxonomy" id="110450"/>
    <lineage>
        <taxon>Eukaryota</taxon>
        <taxon>Viridiplantae</taxon>
        <taxon>Streptophyta</taxon>
        <taxon>Embryophyta</taxon>
        <taxon>Tracheophyta</taxon>
        <taxon>Spermatophyta</taxon>
        <taxon>Magnoliopsida</taxon>
        <taxon>Liliopsida</taxon>
        <taxon>Poales</taxon>
        <taxon>Poaceae</taxon>
        <taxon>BOP clade</taxon>
        <taxon>Oryzoideae</taxon>
        <taxon>Oryzeae</taxon>
        <taxon>Oryzinae</taxon>
        <taxon>Oryza</taxon>
        <taxon>Oryza meyeriana</taxon>
    </lineage>
</organism>
<evidence type="ECO:0000256" key="8">
    <source>
        <dbReference type="ARBA" id="ARBA00022692"/>
    </source>
</evidence>
<evidence type="ECO:0000256" key="11">
    <source>
        <dbReference type="ARBA" id="ARBA00023136"/>
    </source>
</evidence>
<proteinExistence type="inferred from homology"/>
<evidence type="ECO:0000256" key="6">
    <source>
        <dbReference type="ARBA" id="ARBA00022473"/>
    </source>
</evidence>
<dbReference type="GO" id="GO:0046622">
    <property type="term" value="P:positive regulation of organ growth"/>
    <property type="evidence" value="ECO:0007669"/>
    <property type="project" value="InterPro"/>
</dbReference>